<dbReference type="GO" id="GO:0055052">
    <property type="term" value="C:ATP-binding cassette (ABC) transporter complex, substrate-binding subunit-containing"/>
    <property type="evidence" value="ECO:0007669"/>
    <property type="project" value="TreeGrafter"/>
</dbReference>
<dbReference type="Gene3D" id="3.40.190.10">
    <property type="entry name" value="Periplasmic binding protein-like II"/>
    <property type="match status" value="1"/>
</dbReference>
<reference evidence="4" key="1">
    <citation type="submission" date="2018-06" db="EMBL/GenBank/DDBJ databases">
        <authorList>
            <person name="Zhirakovskaya E."/>
        </authorList>
    </citation>
    <scope>NUCLEOTIDE SEQUENCE</scope>
</reference>
<dbReference type="InterPro" id="IPR006059">
    <property type="entry name" value="SBP"/>
</dbReference>
<keyword evidence="3" id="KW-0732">Signal</keyword>
<evidence type="ECO:0000256" key="1">
    <source>
        <dbReference type="ARBA" id="ARBA00008520"/>
    </source>
</evidence>
<dbReference type="GO" id="GO:0042956">
    <property type="term" value="P:maltodextrin transmembrane transport"/>
    <property type="evidence" value="ECO:0007669"/>
    <property type="project" value="TreeGrafter"/>
</dbReference>
<sequence length="441" mass="47478">MKNISLFQTLFIGAFGLFALIGIFAFSTYSGSSSSEKTIGVVTIWGVLPKSSVQPALTKMVQSNQKLKDISYTSKNPATFEADLTKAIASGSGPDLILISQEDLATLTGEINPISYNTLSQRKFMNTFSDGSAIYLRSNGIYGLPVTIDPLVLYYNQTILVSSGIVSEASTTWEMLTGWAPRVVKLTKTHNISRALISLGTYSNVHNARGVLSTLFLQAGVPIVTLNTHGGYKISLNTANGASSPGESVLRFYTQFADPTKVSYTWNTTLPDSQQVFIHGDSALYLGYASEASFIAEANPNLSFDIAQVPQLQTASFKTDYAKIYAFSVPRGSRNVYGALKVASLFINPANDRLVAQSSGTAPALRSLLEAAPNDPVSAVVYPAAIMSRTWLSPTPTMTDNIFSRMIKDVVTGKTSIAQALTNAEQLIRSALPDIKTKKPT</sequence>
<gene>
    <name evidence="4" type="ORF">MNBD_CPR01-161</name>
</gene>
<accession>A0A3B0UNJ8</accession>
<dbReference type="GO" id="GO:0015768">
    <property type="term" value="P:maltose transport"/>
    <property type="evidence" value="ECO:0007669"/>
    <property type="project" value="TreeGrafter"/>
</dbReference>
<dbReference type="GO" id="GO:1901982">
    <property type="term" value="F:maltose binding"/>
    <property type="evidence" value="ECO:0007669"/>
    <property type="project" value="TreeGrafter"/>
</dbReference>
<dbReference type="SUPFAM" id="SSF53850">
    <property type="entry name" value="Periplasmic binding protein-like II"/>
    <property type="match status" value="1"/>
</dbReference>
<dbReference type="PANTHER" id="PTHR30061:SF50">
    <property type="entry name" value="MALTOSE_MALTODEXTRIN-BINDING PERIPLASMIC PROTEIN"/>
    <property type="match status" value="1"/>
</dbReference>
<evidence type="ECO:0008006" key="5">
    <source>
        <dbReference type="Google" id="ProtNLM"/>
    </source>
</evidence>
<evidence type="ECO:0000256" key="2">
    <source>
        <dbReference type="ARBA" id="ARBA00022448"/>
    </source>
</evidence>
<comment type="similarity">
    <text evidence="1">Belongs to the bacterial solute-binding protein 1 family.</text>
</comment>
<name>A0A3B0UNJ8_9ZZZZ</name>
<proteinExistence type="inferred from homology"/>
<evidence type="ECO:0000313" key="4">
    <source>
        <dbReference type="EMBL" id="VAW32741.1"/>
    </source>
</evidence>
<protein>
    <recommendedName>
        <fullName evidence="5">ABC transporter, substrate-binding protein (Cluster 1, maltose/g3p/polyamine/iron)</fullName>
    </recommendedName>
</protein>
<evidence type="ECO:0000256" key="3">
    <source>
        <dbReference type="ARBA" id="ARBA00022729"/>
    </source>
</evidence>
<keyword evidence="2" id="KW-0813">Transport</keyword>
<dbReference type="AlphaFoldDB" id="A0A3B0UNJ8"/>
<dbReference type="EMBL" id="UOEV01000064">
    <property type="protein sequence ID" value="VAW32741.1"/>
    <property type="molecule type" value="Genomic_DNA"/>
</dbReference>
<dbReference type="Pfam" id="PF13416">
    <property type="entry name" value="SBP_bac_8"/>
    <property type="match status" value="1"/>
</dbReference>
<dbReference type="PANTHER" id="PTHR30061">
    <property type="entry name" value="MALTOSE-BINDING PERIPLASMIC PROTEIN"/>
    <property type="match status" value="1"/>
</dbReference>
<organism evidence="4">
    <name type="scientific">hydrothermal vent metagenome</name>
    <dbReference type="NCBI Taxonomy" id="652676"/>
    <lineage>
        <taxon>unclassified sequences</taxon>
        <taxon>metagenomes</taxon>
        <taxon>ecological metagenomes</taxon>
    </lineage>
</organism>